<dbReference type="GeneID" id="98660994"/>
<protein>
    <recommendedName>
        <fullName evidence="3">DUF4340 domain-containing protein</fullName>
    </recommendedName>
</protein>
<accession>A0AAW4W4V3</accession>
<proteinExistence type="predicted"/>
<name>A0AAW4W4V3_9FIRM</name>
<evidence type="ECO:0000313" key="1">
    <source>
        <dbReference type="EMBL" id="MCC2176160.1"/>
    </source>
</evidence>
<organism evidence="1 2">
    <name type="scientific">Agathobaculum butyriciproducens</name>
    <dbReference type="NCBI Taxonomy" id="1628085"/>
    <lineage>
        <taxon>Bacteria</taxon>
        <taxon>Bacillati</taxon>
        <taxon>Bacillota</taxon>
        <taxon>Clostridia</taxon>
        <taxon>Eubacteriales</taxon>
        <taxon>Butyricicoccaceae</taxon>
        <taxon>Agathobaculum</taxon>
    </lineage>
</organism>
<dbReference type="RefSeq" id="WP_227600220.1">
    <property type="nucleotide sequence ID" value="NZ_DBFBDK010000028.1"/>
</dbReference>
<dbReference type="EMBL" id="JAJEPX010000005">
    <property type="protein sequence ID" value="MCC2176160.1"/>
    <property type="molecule type" value="Genomic_DNA"/>
</dbReference>
<evidence type="ECO:0008006" key="3">
    <source>
        <dbReference type="Google" id="ProtNLM"/>
    </source>
</evidence>
<comment type="caution">
    <text evidence="1">The sequence shown here is derived from an EMBL/GenBank/DDBJ whole genome shotgun (WGS) entry which is preliminary data.</text>
</comment>
<dbReference type="Proteomes" id="UP001298753">
    <property type="component" value="Unassembled WGS sequence"/>
</dbReference>
<sequence>MRGAKRSAKNTAKNISLLVLCGLMGVLCAVNWLMGLNIAQMPADSALRRLHDRFVGGAVGYEIRSSGVSAADPAQMALTVDGKLYGVQYNLTDIDAGITATRSLWSQALTGEGLRQADESELCTALRSGSCALLRYHGAIPMQSIAGWLGGSWKDNARLQVETLVYAAGVQRLFVRMADGRLYAADAAVSQSALGEAQKNFRGLSCSFAGDAYAVYPETLLFDSEALSLPVLKPAQINLFAAQSGTGLEDLLGAFGYTAYTDFYNEQDGTVRVFLDDTSTLRLNASGLVQYASTDGSATVSAYDESDITDAAALDAQLDCARLILDAAQRAGDTDTHASLYAVERSGEQTTLIFLQMYSGVPVLGDADFATFVFDGSALRTATIRLQKFQPTGGKRTVMPAKQAAAGASGAERGLMAAYRAQDGQYVPSRFYLKNAAE</sequence>
<gene>
    <name evidence="1" type="ORF">LKD22_03270</name>
</gene>
<dbReference type="AlphaFoldDB" id="A0AAW4W4V3"/>
<keyword evidence="2" id="KW-1185">Reference proteome</keyword>
<evidence type="ECO:0000313" key="2">
    <source>
        <dbReference type="Proteomes" id="UP001298753"/>
    </source>
</evidence>
<reference evidence="1 2" key="1">
    <citation type="submission" date="2021-10" db="EMBL/GenBank/DDBJ databases">
        <title>Anaerobic single-cell dispensing facilitates the cultivation of human gut bacteria.</title>
        <authorList>
            <person name="Afrizal A."/>
        </authorList>
    </citation>
    <scope>NUCLEOTIDE SEQUENCE [LARGE SCALE GENOMIC DNA]</scope>
    <source>
        <strain evidence="1 2">CLA-AA-H270</strain>
    </source>
</reference>